<evidence type="ECO:0000256" key="10">
    <source>
        <dbReference type="ARBA" id="ARBA00022958"/>
    </source>
</evidence>
<comment type="activity regulation">
    <text evidence="14">Activated by a monovalent cation that binds near, but not in, the active site. The most likely occupant of the site in vivo is potassium. Ion binding induces a conformational change that may alter substrate affinity.</text>
</comment>
<evidence type="ECO:0000256" key="5">
    <source>
        <dbReference type="ARBA" id="ARBA00022723"/>
    </source>
</evidence>
<keyword evidence="11" id="KW-0805">Transcription regulation</keyword>
<feature type="binding site" evidence="14">
    <location>
        <begin position="322"/>
        <end position="327"/>
    </location>
    <ligand>
        <name>ATP</name>
        <dbReference type="ChEBI" id="CHEBI:30616"/>
    </ligand>
</feature>
<dbReference type="AlphaFoldDB" id="A0A917N6F0"/>
<comment type="cofactor">
    <cofactor evidence="14">
        <name>Mg(2+)</name>
        <dbReference type="ChEBI" id="CHEBI:18420"/>
    </cofactor>
    <text evidence="14">Requires a divalent cation, most likely magnesium in vivo, as an electrophilic catalyst to aid phosphoryl group transfer. It is the chelate of the metal and the nucleotide that is the actual substrate.</text>
</comment>
<dbReference type="GO" id="GO:0004747">
    <property type="term" value="F:ribokinase activity"/>
    <property type="evidence" value="ECO:0007669"/>
    <property type="project" value="UniProtKB-UniRule"/>
</dbReference>
<feature type="binding site" evidence="14">
    <location>
        <begin position="353"/>
        <end position="354"/>
    </location>
    <ligand>
        <name>ATP</name>
        <dbReference type="ChEBI" id="CHEBI:30616"/>
    </ligand>
</feature>
<feature type="binding site" evidence="14">
    <location>
        <begin position="112"/>
        <end position="114"/>
    </location>
    <ligand>
        <name>substrate</name>
    </ligand>
</feature>
<reference evidence="16" key="1">
    <citation type="journal article" date="2014" name="Int. J. Syst. Evol. Microbiol.">
        <title>Complete genome sequence of Corynebacterium casei LMG S-19264T (=DSM 44701T), isolated from a smear-ripened cheese.</title>
        <authorList>
            <consortium name="US DOE Joint Genome Institute (JGI-PGF)"/>
            <person name="Walter F."/>
            <person name="Albersmeier A."/>
            <person name="Kalinowski J."/>
            <person name="Ruckert C."/>
        </authorList>
    </citation>
    <scope>NUCLEOTIDE SEQUENCE</scope>
    <source>
        <strain evidence="16">JCM 30804</strain>
    </source>
</reference>
<evidence type="ECO:0000256" key="9">
    <source>
        <dbReference type="ARBA" id="ARBA00022842"/>
    </source>
</evidence>
<sequence>MNKLSRNERLTVILKLLSAHKVLSNAQLAKLMQVTPKTIRCDLVKLEQEKQVIRTHGGVKRSEQFDADKYSLDSLMAQMATDRIESDIIPQGFNDDGVNQMKNKVFILGSFNVDIVATLERFPQPGETLHSLGSTIGAGGKGANQAYAAAKTGASVTFMTKIGKDQFSHFAKEHLASTGIDKTLIIESDDKPTGNALIYVSEQGGENMIAVYSGANTSIQHEEVVQAEQHILSADLFVTQLENNIDAIKQAMMLAHQHDVKVVLNPAPYHERTPELIPFVNMVTPNETEASLMSGIEVTDLATAKQAAIKINQMGVETVVITRGSQGALLYENDRFMEVGAIKSAVVDTTGAGDAFNGALAAQLVKGNSLLDAAKYANAYASLAVERIGAANMPDASLVTTRLN</sequence>
<dbReference type="PANTHER" id="PTHR10584">
    <property type="entry name" value="SUGAR KINASE"/>
    <property type="match status" value="1"/>
</dbReference>
<comment type="caution">
    <text evidence="16">The sequence shown here is derived from an EMBL/GenBank/DDBJ whole genome shotgun (WGS) entry which is preliminary data.</text>
</comment>
<dbReference type="GO" id="GO:0019303">
    <property type="term" value="P:D-ribose catabolic process"/>
    <property type="evidence" value="ECO:0007669"/>
    <property type="project" value="UniProtKB-UniRule"/>
</dbReference>
<keyword evidence="6 14" id="KW-0547">Nucleotide-binding</keyword>
<dbReference type="Pfam" id="PF08220">
    <property type="entry name" value="HTH_DeoR"/>
    <property type="match status" value="1"/>
</dbReference>
<evidence type="ECO:0000256" key="6">
    <source>
        <dbReference type="ARBA" id="ARBA00022741"/>
    </source>
</evidence>
<keyword evidence="8 14" id="KW-0067">ATP-binding</keyword>
<accession>A0A917N6F0</accession>
<dbReference type="GO" id="GO:0005829">
    <property type="term" value="C:cytosol"/>
    <property type="evidence" value="ECO:0007669"/>
    <property type="project" value="TreeGrafter"/>
</dbReference>
<comment type="function">
    <text evidence="14">Catalyzes the phosphorylation of ribose at O-5 in a reaction requiring ATP and magnesium. The resulting D-ribose-5-phosphate can then be used either for sythesis of nucleotides, histidine, and tryptophan, or as a component of the pentose phosphate pathway.</text>
</comment>
<dbReference type="EMBL" id="BMPZ01000001">
    <property type="protein sequence ID" value="GGI70320.1"/>
    <property type="molecule type" value="Genomic_DNA"/>
</dbReference>
<feature type="active site" description="Proton acceptor" evidence="14">
    <location>
        <position position="354"/>
    </location>
</feature>
<comment type="similarity">
    <text evidence="14">Belongs to the carbohydrate kinase PfkB family. Ribokinase subfamily.</text>
</comment>
<dbReference type="PANTHER" id="PTHR10584:SF166">
    <property type="entry name" value="RIBOKINASE"/>
    <property type="match status" value="1"/>
</dbReference>
<comment type="subunit">
    <text evidence="14">Homodimer.</text>
</comment>
<evidence type="ECO:0000256" key="14">
    <source>
        <dbReference type="HAMAP-Rule" id="MF_01987"/>
    </source>
</evidence>
<feature type="binding site" evidence="14">
    <location>
        <position position="389"/>
    </location>
    <ligand>
        <name>K(+)</name>
        <dbReference type="ChEBI" id="CHEBI:29103"/>
    </ligand>
</feature>
<dbReference type="GO" id="GO:0003700">
    <property type="term" value="F:DNA-binding transcription factor activity"/>
    <property type="evidence" value="ECO:0007669"/>
    <property type="project" value="InterPro"/>
</dbReference>
<organism evidence="16 17">
    <name type="scientific">Shewanella gelidii</name>
    <dbReference type="NCBI Taxonomy" id="1642821"/>
    <lineage>
        <taxon>Bacteria</taxon>
        <taxon>Pseudomonadati</taxon>
        <taxon>Pseudomonadota</taxon>
        <taxon>Gammaproteobacteria</taxon>
        <taxon>Alteromonadales</taxon>
        <taxon>Shewanellaceae</taxon>
        <taxon>Shewanella</taxon>
    </lineage>
</organism>
<keyword evidence="4 14" id="KW-0808">Transferase</keyword>
<keyword evidence="9 14" id="KW-0460">Magnesium</keyword>
<dbReference type="PROSITE" id="PS00584">
    <property type="entry name" value="PFKB_KINASES_2"/>
    <property type="match status" value="1"/>
</dbReference>
<dbReference type="PRINTS" id="PR00990">
    <property type="entry name" value="RIBOKINASE"/>
</dbReference>
<dbReference type="Pfam" id="PF00294">
    <property type="entry name" value="PfkB"/>
    <property type="match status" value="1"/>
</dbReference>
<comment type="pathway">
    <text evidence="14">Carbohydrate metabolism; D-ribose degradation; D-ribose 5-phosphate from beta-D-ribopyranose: step 2/2.</text>
</comment>
<feature type="binding site" evidence="14">
    <location>
        <position position="348"/>
    </location>
    <ligand>
        <name>K(+)</name>
        <dbReference type="ChEBI" id="CHEBI:29103"/>
    </ligand>
</feature>
<dbReference type="PROSITE" id="PS51000">
    <property type="entry name" value="HTH_DEOR_2"/>
    <property type="match status" value="1"/>
</dbReference>
<reference evidence="16" key="2">
    <citation type="submission" date="2020-09" db="EMBL/GenBank/DDBJ databases">
        <authorList>
            <person name="Sun Q."/>
            <person name="Ohkuma M."/>
        </authorList>
    </citation>
    <scope>NUCLEOTIDE SEQUENCE</scope>
    <source>
        <strain evidence="16">JCM 30804</strain>
    </source>
</reference>
<dbReference type="InterPro" id="IPR011877">
    <property type="entry name" value="Ribokinase"/>
</dbReference>
<dbReference type="Gene3D" id="3.40.1190.20">
    <property type="match status" value="1"/>
</dbReference>
<keyword evidence="14" id="KW-0963">Cytoplasm</keyword>
<dbReference type="SUPFAM" id="SSF53613">
    <property type="entry name" value="Ribokinase-like"/>
    <property type="match status" value="1"/>
</dbReference>
<evidence type="ECO:0000256" key="2">
    <source>
        <dbReference type="ARBA" id="ARBA00012035"/>
    </source>
</evidence>
<protein>
    <recommendedName>
        <fullName evidence="3 14">Ribokinase</fullName>
        <shortName evidence="14">RK</shortName>
        <ecNumber evidence="2 14">2.7.1.15</ecNumber>
    </recommendedName>
</protein>
<evidence type="ECO:0000256" key="4">
    <source>
        <dbReference type="ARBA" id="ARBA00022679"/>
    </source>
</evidence>
<dbReference type="SUPFAM" id="SSF46785">
    <property type="entry name" value="Winged helix' DNA-binding domain"/>
    <property type="match status" value="1"/>
</dbReference>
<dbReference type="NCBIfam" id="TIGR02152">
    <property type="entry name" value="D_ribokin_bact"/>
    <property type="match status" value="1"/>
</dbReference>
<evidence type="ECO:0000256" key="8">
    <source>
        <dbReference type="ARBA" id="ARBA00022840"/>
    </source>
</evidence>
<name>A0A917N6F0_9GAMM</name>
<feature type="binding site" evidence="14">
    <location>
        <position position="350"/>
    </location>
    <ligand>
        <name>K(+)</name>
        <dbReference type="ChEBI" id="CHEBI:29103"/>
    </ligand>
</feature>
<dbReference type="InterPro" id="IPR029056">
    <property type="entry name" value="Ribokinase-like"/>
</dbReference>
<evidence type="ECO:0000256" key="11">
    <source>
        <dbReference type="ARBA" id="ARBA00023015"/>
    </source>
</evidence>
<evidence type="ECO:0000313" key="16">
    <source>
        <dbReference type="EMBL" id="GGI70320.1"/>
    </source>
</evidence>
<evidence type="ECO:0000256" key="1">
    <source>
        <dbReference type="ARBA" id="ARBA00005380"/>
    </source>
</evidence>
<keyword evidence="17" id="KW-1185">Reference proteome</keyword>
<comment type="catalytic activity">
    <reaction evidence="14">
        <text>D-ribose + ATP = D-ribose 5-phosphate + ADP + H(+)</text>
        <dbReference type="Rhea" id="RHEA:13697"/>
        <dbReference type="ChEBI" id="CHEBI:15378"/>
        <dbReference type="ChEBI" id="CHEBI:30616"/>
        <dbReference type="ChEBI" id="CHEBI:47013"/>
        <dbReference type="ChEBI" id="CHEBI:78346"/>
        <dbReference type="ChEBI" id="CHEBI:456216"/>
        <dbReference type="EC" id="2.7.1.15"/>
    </reaction>
</comment>
<feature type="domain" description="HTH deoR-type" evidence="15">
    <location>
        <begin position="6"/>
        <end position="61"/>
    </location>
</feature>
<dbReference type="InterPro" id="IPR002173">
    <property type="entry name" value="Carboh/pur_kinase_PfkB_CS"/>
</dbReference>
<gene>
    <name evidence="14 16" type="primary">rbsK</name>
    <name evidence="16" type="ORF">GCM10009332_04430</name>
</gene>
<dbReference type="InterPro" id="IPR036388">
    <property type="entry name" value="WH-like_DNA-bd_sf"/>
</dbReference>
<keyword evidence="13 14" id="KW-0119">Carbohydrate metabolism</keyword>
<comment type="subcellular location">
    <subcellularLocation>
        <location evidence="14">Cytoplasm</location>
    </subcellularLocation>
</comment>
<dbReference type="InterPro" id="IPR011611">
    <property type="entry name" value="PfkB_dom"/>
</dbReference>
<feature type="binding site" evidence="14">
    <location>
        <position position="354"/>
    </location>
    <ligand>
        <name>substrate</name>
    </ligand>
</feature>
<evidence type="ECO:0000256" key="12">
    <source>
        <dbReference type="ARBA" id="ARBA00023163"/>
    </source>
</evidence>
<dbReference type="InterPro" id="IPR001034">
    <property type="entry name" value="DeoR_HTH"/>
</dbReference>
<keyword evidence="12" id="KW-0804">Transcription</keyword>
<evidence type="ECO:0000256" key="3">
    <source>
        <dbReference type="ARBA" id="ARBA00016943"/>
    </source>
</evidence>
<dbReference type="HAMAP" id="MF_01987">
    <property type="entry name" value="Ribokinase"/>
    <property type="match status" value="1"/>
</dbReference>
<keyword evidence="10 14" id="KW-0630">Potassium</keyword>
<dbReference type="InterPro" id="IPR036390">
    <property type="entry name" value="WH_DNA-bd_sf"/>
</dbReference>
<feature type="binding site" evidence="14">
    <location>
        <position position="286"/>
    </location>
    <ligand>
        <name>ATP</name>
        <dbReference type="ChEBI" id="CHEBI:30616"/>
    </ligand>
</feature>
<feature type="binding site" evidence="14">
    <location>
        <position position="387"/>
    </location>
    <ligand>
        <name>K(+)</name>
        <dbReference type="ChEBI" id="CHEBI:29103"/>
    </ligand>
</feature>
<evidence type="ECO:0000256" key="13">
    <source>
        <dbReference type="ARBA" id="ARBA00023277"/>
    </source>
</evidence>
<feature type="binding site" evidence="14">
    <location>
        <position position="378"/>
    </location>
    <ligand>
        <name>ATP</name>
        <dbReference type="ChEBI" id="CHEBI:30616"/>
    </ligand>
</feature>
<dbReference type="InterPro" id="IPR002139">
    <property type="entry name" value="Ribo/fructo_kinase"/>
</dbReference>
<feature type="binding site" evidence="14">
    <location>
        <begin position="140"/>
        <end position="144"/>
    </location>
    <ligand>
        <name>substrate</name>
    </ligand>
</feature>
<dbReference type="SMART" id="SM00420">
    <property type="entry name" value="HTH_DEOR"/>
    <property type="match status" value="1"/>
</dbReference>
<dbReference type="GO" id="GO:0005524">
    <property type="term" value="F:ATP binding"/>
    <property type="evidence" value="ECO:0007669"/>
    <property type="project" value="UniProtKB-UniRule"/>
</dbReference>
<proteinExistence type="inferred from homology"/>
<dbReference type="GO" id="GO:0046872">
    <property type="term" value="F:metal ion binding"/>
    <property type="evidence" value="ECO:0007669"/>
    <property type="project" value="UniProtKB-KW"/>
</dbReference>
<dbReference type="Proteomes" id="UP000613743">
    <property type="component" value="Unassembled WGS sequence"/>
</dbReference>
<dbReference type="EC" id="2.7.1.15" evidence="2 14"/>
<dbReference type="Gene3D" id="1.10.10.10">
    <property type="entry name" value="Winged helix-like DNA-binding domain superfamily/Winged helix DNA-binding domain"/>
    <property type="match status" value="1"/>
</dbReference>
<comment type="caution">
    <text evidence="14">Lacks conserved residue(s) required for the propagation of feature annotation.</text>
</comment>
<dbReference type="CDD" id="cd01174">
    <property type="entry name" value="ribokinase"/>
    <property type="match status" value="1"/>
</dbReference>
<feature type="binding site" evidence="14">
    <location>
        <position position="384"/>
    </location>
    <ligand>
        <name>K(+)</name>
        <dbReference type="ChEBI" id="CHEBI:29103"/>
    </ligand>
</feature>
<dbReference type="RefSeq" id="WP_188917389.1">
    <property type="nucleotide sequence ID" value="NZ_BMPZ01000001.1"/>
</dbReference>
<evidence type="ECO:0000259" key="15">
    <source>
        <dbReference type="PROSITE" id="PS51000"/>
    </source>
</evidence>
<evidence type="ECO:0000256" key="7">
    <source>
        <dbReference type="ARBA" id="ARBA00022777"/>
    </source>
</evidence>
<comment type="similarity">
    <text evidence="1">Belongs to the carbohydrate kinase pfkB family.</text>
</comment>
<keyword evidence="5 14" id="KW-0479">Metal-binding</keyword>
<feature type="binding site" evidence="14">
    <location>
        <position position="242"/>
    </location>
    <ligand>
        <name>substrate</name>
    </ligand>
</feature>
<evidence type="ECO:0000313" key="17">
    <source>
        <dbReference type="Proteomes" id="UP000613743"/>
    </source>
</evidence>
<keyword evidence="7 14" id="KW-0418">Kinase</keyword>